<keyword evidence="6" id="KW-0067">ATP-binding</keyword>
<feature type="region of interest" description="Disordered" evidence="7">
    <location>
        <begin position="1"/>
        <end position="59"/>
    </location>
</feature>
<feature type="region of interest" description="Disordered" evidence="7">
    <location>
        <begin position="79"/>
        <end position="128"/>
    </location>
</feature>
<feature type="compositionally biased region" description="Low complexity" evidence="7">
    <location>
        <begin position="1"/>
        <end position="32"/>
    </location>
</feature>
<dbReference type="InterPro" id="IPR037607">
    <property type="entry name" value="DGK"/>
</dbReference>
<comment type="similarity">
    <text evidence="1">Belongs to the eukaryotic diacylglycerol kinase family.</text>
</comment>
<dbReference type="InterPro" id="IPR017438">
    <property type="entry name" value="ATP-NAD_kinase_N"/>
</dbReference>
<protein>
    <recommendedName>
        <fullName evidence="2">diacylglycerol kinase (ATP)</fullName>
        <ecNumber evidence="2">2.7.1.107</ecNumber>
    </recommendedName>
</protein>
<evidence type="ECO:0000259" key="8">
    <source>
        <dbReference type="PROSITE" id="PS50146"/>
    </source>
</evidence>
<feature type="compositionally biased region" description="Low complexity" evidence="7">
    <location>
        <begin position="603"/>
        <end position="625"/>
    </location>
</feature>
<evidence type="ECO:0000313" key="9">
    <source>
        <dbReference type="EMBL" id="TPX54922.1"/>
    </source>
</evidence>
<comment type="caution">
    <text evidence="9">The sequence shown here is derived from an EMBL/GenBank/DDBJ whole genome shotgun (WGS) entry which is preliminary data.</text>
</comment>
<dbReference type="GO" id="GO:0016020">
    <property type="term" value="C:membrane"/>
    <property type="evidence" value="ECO:0007669"/>
    <property type="project" value="TreeGrafter"/>
</dbReference>
<dbReference type="InterPro" id="IPR016064">
    <property type="entry name" value="NAD/diacylglycerol_kinase_sf"/>
</dbReference>
<dbReference type="SUPFAM" id="SSF111331">
    <property type="entry name" value="NAD kinase/diacylglycerol kinase-like"/>
    <property type="match status" value="1"/>
</dbReference>
<evidence type="ECO:0000256" key="3">
    <source>
        <dbReference type="ARBA" id="ARBA00022679"/>
    </source>
</evidence>
<dbReference type="PANTHER" id="PTHR11255:SF121">
    <property type="entry name" value="DIACYLGLYCEROL KINASE (ATP)"/>
    <property type="match status" value="1"/>
</dbReference>
<dbReference type="GO" id="GO:0005524">
    <property type="term" value="F:ATP binding"/>
    <property type="evidence" value="ECO:0007669"/>
    <property type="project" value="UniProtKB-KW"/>
</dbReference>
<reference evidence="9 10" key="1">
    <citation type="journal article" date="2019" name="Sci. Rep.">
        <title>Comparative genomics of chytrid fungi reveal insights into the obligate biotrophic and pathogenic lifestyle of Synchytrium endobioticum.</title>
        <authorList>
            <person name="van de Vossenberg B.T.L.H."/>
            <person name="Warris S."/>
            <person name="Nguyen H.D.T."/>
            <person name="van Gent-Pelzer M.P.E."/>
            <person name="Joly D.L."/>
            <person name="van de Geest H.C."/>
            <person name="Bonants P.J.M."/>
            <person name="Smith D.S."/>
            <person name="Levesque C.A."/>
            <person name="van der Lee T.A.J."/>
        </authorList>
    </citation>
    <scope>NUCLEOTIDE SEQUENCE [LARGE SCALE GENOMIC DNA]</scope>
    <source>
        <strain evidence="9 10">CBS 809.83</strain>
    </source>
</reference>
<evidence type="ECO:0000256" key="5">
    <source>
        <dbReference type="ARBA" id="ARBA00022777"/>
    </source>
</evidence>
<feature type="compositionally biased region" description="Polar residues" evidence="7">
    <location>
        <begin position="47"/>
        <end position="59"/>
    </location>
</feature>
<evidence type="ECO:0000256" key="2">
    <source>
        <dbReference type="ARBA" id="ARBA00012133"/>
    </source>
</evidence>
<feature type="compositionally biased region" description="Basic and acidic residues" evidence="7">
    <location>
        <begin position="86"/>
        <end position="104"/>
    </location>
</feature>
<dbReference type="PROSITE" id="PS50146">
    <property type="entry name" value="DAGK"/>
    <property type="match status" value="1"/>
</dbReference>
<evidence type="ECO:0000313" key="10">
    <source>
        <dbReference type="Proteomes" id="UP000318582"/>
    </source>
</evidence>
<feature type="compositionally biased region" description="Basic and acidic residues" evidence="7">
    <location>
        <begin position="568"/>
        <end position="582"/>
    </location>
</feature>
<dbReference type="EMBL" id="QEAQ01000134">
    <property type="protein sequence ID" value="TPX54922.1"/>
    <property type="molecule type" value="Genomic_DNA"/>
</dbReference>
<dbReference type="InterPro" id="IPR000756">
    <property type="entry name" value="Diacylglycerol_kin_accessory"/>
</dbReference>
<dbReference type="SMART" id="SM00046">
    <property type="entry name" value="DAGKc"/>
    <property type="match status" value="1"/>
</dbReference>
<name>A0A507DUF9_9FUNG</name>
<dbReference type="GO" id="GO:0004143">
    <property type="term" value="F:ATP-dependent diacylglycerol kinase activity"/>
    <property type="evidence" value="ECO:0007669"/>
    <property type="project" value="UniProtKB-EC"/>
</dbReference>
<keyword evidence="3" id="KW-0808">Transferase</keyword>
<feature type="compositionally biased region" description="Basic and acidic residues" evidence="7">
    <location>
        <begin position="33"/>
        <end position="46"/>
    </location>
</feature>
<evidence type="ECO:0000256" key="7">
    <source>
        <dbReference type="SAM" id="MobiDB-lite"/>
    </source>
</evidence>
<organism evidence="9 10">
    <name type="scientific">Powellomyces hirtus</name>
    <dbReference type="NCBI Taxonomy" id="109895"/>
    <lineage>
        <taxon>Eukaryota</taxon>
        <taxon>Fungi</taxon>
        <taxon>Fungi incertae sedis</taxon>
        <taxon>Chytridiomycota</taxon>
        <taxon>Chytridiomycota incertae sedis</taxon>
        <taxon>Chytridiomycetes</taxon>
        <taxon>Spizellomycetales</taxon>
        <taxon>Powellomycetaceae</taxon>
        <taxon>Powellomyces</taxon>
    </lineage>
</organism>
<proteinExistence type="inferred from homology"/>
<feature type="region of interest" description="Disordered" evidence="7">
    <location>
        <begin position="568"/>
        <end position="633"/>
    </location>
</feature>
<feature type="domain" description="DAGKc" evidence="8">
    <location>
        <begin position="149"/>
        <end position="310"/>
    </location>
</feature>
<keyword evidence="4" id="KW-0547">Nucleotide-binding</keyword>
<dbReference type="InterPro" id="IPR001206">
    <property type="entry name" value="Diacylglycerol_kinase_cat_dom"/>
</dbReference>
<dbReference type="Pfam" id="PF00781">
    <property type="entry name" value="DAGK_cat"/>
    <property type="match status" value="1"/>
</dbReference>
<sequence length="633" mass="69003">MAVVAQSPVVPPALSSPKDSPSPTISASPSTDTKVDDGSIQRKPTGEKSSASDNIPSQQQTYHDQDLLQLLNMPPVAIGDGSSIHAARDDDLNPKTSHTRHEDDLALPAASPTDTVKVQGRSGNAQDTVNDGAATVEATQEEGESLVVVPTHYVFIFSNPRSGNQQGLPLVQMNIQHYRMRDHPHVQVQLYDFLDESDRSAGLKYLNLLLSKQKTLKELHVWSAGGDGTLMGVVEGMIEMGIDVADDPRVLFSVIPFGTGNDLSQVLGWGRYVSGTDVAGRHLEGLNKLVTDRLNGHKTLLDIWGVELETEEGGWVREAGKEKISTLRRKMSNYSSVGLQGRVGVGFEENRRGSRVMNAVEYSKQSLGVLIHGAPAITDAVKGLEAGGEYFDLDGDKSLRVTHEPIEMIIQNIPGMWGRHVDLWGVAEMSRSIVREQKGPTDLTQWTPHCAYDGKLEVFGIGSLRSYLRKQFSFGRKRLQRVGQMPSPFTIHFHPNSKIHAMIDGEFYETCGAKKMTYTRIMQIKLIGGHPDSSRLVSDLQNKVAEQPGPTGEGLIPGVDFPVGKTEYAEETKNDRVERRQSQEMISARSRGSSAKSHKSASKQHSPATSSTPLPATSNTTTPAPATAPTPAR</sequence>
<evidence type="ECO:0000256" key="6">
    <source>
        <dbReference type="ARBA" id="ARBA00022840"/>
    </source>
</evidence>
<feature type="compositionally biased region" description="Polar residues" evidence="7">
    <location>
        <begin position="112"/>
        <end position="128"/>
    </location>
</feature>
<dbReference type="Gene3D" id="3.40.50.10330">
    <property type="entry name" value="Probable inorganic polyphosphate/atp-NAD kinase, domain 1"/>
    <property type="match status" value="1"/>
</dbReference>
<evidence type="ECO:0000256" key="4">
    <source>
        <dbReference type="ARBA" id="ARBA00022741"/>
    </source>
</evidence>
<dbReference type="STRING" id="109895.A0A507DUF9"/>
<dbReference type="GO" id="GO:0007200">
    <property type="term" value="P:phospholipase C-activating G protein-coupled receptor signaling pathway"/>
    <property type="evidence" value="ECO:0007669"/>
    <property type="project" value="InterPro"/>
</dbReference>
<dbReference type="Proteomes" id="UP000318582">
    <property type="component" value="Unassembled WGS sequence"/>
</dbReference>
<evidence type="ECO:0000256" key="1">
    <source>
        <dbReference type="ARBA" id="ARBA00009280"/>
    </source>
</evidence>
<gene>
    <name evidence="9" type="ORF">PhCBS80983_g05697</name>
</gene>
<dbReference type="EC" id="2.7.1.107" evidence="2"/>
<dbReference type="PANTHER" id="PTHR11255">
    <property type="entry name" value="DIACYLGLYCEROL KINASE"/>
    <property type="match status" value="1"/>
</dbReference>
<keyword evidence="5 9" id="KW-0418">Kinase</keyword>
<keyword evidence="10" id="KW-1185">Reference proteome</keyword>
<dbReference type="AlphaFoldDB" id="A0A507DUF9"/>
<dbReference type="Pfam" id="PF00609">
    <property type="entry name" value="DAGK_acc"/>
    <property type="match status" value="1"/>
</dbReference>
<accession>A0A507DUF9</accession>